<dbReference type="InterPro" id="IPR052031">
    <property type="entry name" value="Membrane_Transporter-Flippase"/>
</dbReference>
<keyword evidence="5 8" id="KW-0812">Transmembrane</keyword>
<comment type="subcellular location">
    <subcellularLocation>
        <location evidence="1">Cell membrane</location>
        <topology evidence="1">Multi-pass membrane protein</topology>
    </subcellularLocation>
</comment>
<dbReference type="Proteomes" id="UP001642409">
    <property type="component" value="Unassembled WGS sequence"/>
</dbReference>
<keyword evidence="10" id="KW-1185">Reference proteome</keyword>
<feature type="transmembrane region" description="Helical" evidence="8">
    <location>
        <begin position="136"/>
        <end position="157"/>
    </location>
</feature>
<evidence type="ECO:0000256" key="2">
    <source>
        <dbReference type="ARBA" id="ARBA00010199"/>
    </source>
</evidence>
<evidence type="ECO:0000313" key="9">
    <source>
        <dbReference type="EMBL" id="CAL5971464.1"/>
    </source>
</evidence>
<reference evidence="9 10" key="1">
    <citation type="submission" date="2024-07" db="EMBL/GenBank/DDBJ databases">
        <authorList>
            <person name="Akdeniz Z."/>
        </authorList>
    </citation>
    <scope>NUCLEOTIDE SEQUENCE [LARGE SCALE GENOMIC DNA]</scope>
</reference>
<dbReference type="InterPro" id="IPR002528">
    <property type="entry name" value="MATE_fam"/>
</dbReference>
<evidence type="ECO:0000256" key="6">
    <source>
        <dbReference type="ARBA" id="ARBA00022989"/>
    </source>
</evidence>
<dbReference type="EMBL" id="CAXDID020000002">
    <property type="protein sequence ID" value="CAL5971464.1"/>
    <property type="molecule type" value="Genomic_DNA"/>
</dbReference>
<name>A0ABP1GM57_9EUKA</name>
<feature type="transmembrane region" description="Helical" evidence="8">
    <location>
        <begin position="206"/>
        <end position="227"/>
    </location>
</feature>
<dbReference type="Pfam" id="PF01554">
    <property type="entry name" value="MatE"/>
    <property type="match status" value="2"/>
</dbReference>
<keyword evidence="3" id="KW-0813">Transport</keyword>
<protein>
    <submittedName>
        <fullName evidence="9">Na+_driven multidrug efflux pump</fullName>
    </submittedName>
</protein>
<evidence type="ECO:0000313" key="10">
    <source>
        <dbReference type="Proteomes" id="UP001642409"/>
    </source>
</evidence>
<evidence type="ECO:0000256" key="3">
    <source>
        <dbReference type="ARBA" id="ARBA00022448"/>
    </source>
</evidence>
<evidence type="ECO:0000256" key="4">
    <source>
        <dbReference type="ARBA" id="ARBA00022475"/>
    </source>
</evidence>
<keyword evidence="7 8" id="KW-0472">Membrane</keyword>
<sequence length="516" mass="56884">MVTKKGIVGGSVADGGSDSVICEVAAVQNFSFQESHSNSEAIAEAQQRFSNKSPLKTILQMSIGPLLSEFLCAAYTFGDQLYVSNQSQEQLAGISSVGVLEEFAPAIGWLFVVGLTSQISSYLASGQLLLAKYVIIWSLIASIILTIVYSVTSLHYLQPILSILGSVDNVAVEATKYITPRIQFAFIPVISYTFTGVAMGLGQVKLYVIMTLIPFVISICVLDPVFILVMKLGVRGASYSYLIGQSISACIFIVYYAFFDKVCRPLAFIRKFVLPTTQRPPLRKQLCKELWLTFSIGVSDFIGTLSSVFATGVCYSKLSILAQQLNLYTEISALWGVSLRIFAIMNALTCGINAGSISCLSYAVSSQNKVRLFQITRLNFVICFILTLIFFIVCELFGKYVFLLFGFSLNQEVIHLGEYMLQMIMLGALVSSVNYCSTTLCQCYDLVFRGFLIAFFTQLILLPGSFFAVYYLFSGEDVMGHLKVTFFAFPLNDVLGAVFGFFLVLKALKKIKMDAE</sequence>
<comment type="similarity">
    <text evidence="2">Belongs to the multi antimicrobial extrusion (MATE) (TC 2.A.66.1) family.</text>
</comment>
<evidence type="ECO:0000256" key="8">
    <source>
        <dbReference type="SAM" id="Phobius"/>
    </source>
</evidence>
<feature type="transmembrane region" description="Helical" evidence="8">
    <location>
        <begin position="450"/>
        <end position="473"/>
    </location>
</feature>
<comment type="caution">
    <text evidence="9">The sequence shown here is derived from an EMBL/GenBank/DDBJ whole genome shotgun (WGS) entry which is preliminary data.</text>
</comment>
<feature type="transmembrane region" description="Helical" evidence="8">
    <location>
        <begin position="177"/>
        <end position="199"/>
    </location>
</feature>
<feature type="transmembrane region" description="Helical" evidence="8">
    <location>
        <begin position="485"/>
        <end position="505"/>
    </location>
</feature>
<feature type="transmembrane region" description="Helical" evidence="8">
    <location>
        <begin position="419"/>
        <end position="438"/>
    </location>
</feature>
<dbReference type="PANTHER" id="PTHR43549">
    <property type="entry name" value="MULTIDRUG RESISTANCE PROTEIN YPNP-RELATED"/>
    <property type="match status" value="1"/>
</dbReference>
<accession>A0ABP1GM57</accession>
<evidence type="ECO:0000256" key="1">
    <source>
        <dbReference type="ARBA" id="ARBA00004651"/>
    </source>
</evidence>
<dbReference type="PANTHER" id="PTHR43549:SF2">
    <property type="entry name" value="MULTIDRUG RESISTANCE PROTEIN NORM-RELATED"/>
    <property type="match status" value="1"/>
</dbReference>
<keyword evidence="6 8" id="KW-1133">Transmembrane helix</keyword>
<proteinExistence type="inferred from homology"/>
<evidence type="ECO:0000256" key="5">
    <source>
        <dbReference type="ARBA" id="ARBA00022692"/>
    </source>
</evidence>
<feature type="transmembrane region" description="Helical" evidence="8">
    <location>
        <begin position="333"/>
        <end position="357"/>
    </location>
</feature>
<gene>
    <name evidence="9" type="ORF">HINF_LOCUS1404</name>
</gene>
<organism evidence="9 10">
    <name type="scientific">Hexamita inflata</name>
    <dbReference type="NCBI Taxonomy" id="28002"/>
    <lineage>
        <taxon>Eukaryota</taxon>
        <taxon>Metamonada</taxon>
        <taxon>Diplomonadida</taxon>
        <taxon>Hexamitidae</taxon>
        <taxon>Hexamitinae</taxon>
        <taxon>Hexamita</taxon>
    </lineage>
</organism>
<evidence type="ECO:0000256" key="7">
    <source>
        <dbReference type="ARBA" id="ARBA00023136"/>
    </source>
</evidence>
<feature type="transmembrane region" description="Helical" evidence="8">
    <location>
        <begin position="239"/>
        <end position="259"/>
    </location>
</feature>
<feature type="transmembrane region" description="Helical" evidence="8">
    <location>
        <begin position="378"/>
        <end position="407"/>
    </location>
</feature>
<keyword evidence="4" id="KW-1003">Cell membrane</keyword>